<evidence type="ECO:0000313" key="1">
    <source>
        <dbReference type="EMBL" id="GBH07069.1"/>
    </source>
</evidence>
<evidence type="ECO:0000313" key="2">
    <source>
        <dbReference type="Proteomes" id="UP000247480"/>
    </source>
</evidence>
<protein>
    <submittedName>
        <fullName evidence="1">Thioester reductase domain of alpha aminoadipate reductase Lys2 and NRPSs</fullName>
    </submittedName>
</protein>
<sequence>MNIRGRFSALTLDNTFKTSCVLKGIAGAIPEYRLDTTHGFKHRQYTIVHARQSSSSWYGNPYWPDFSPSKDRTLTLPPRNVSLNPVPGLSI</sequence>
<proteinExistence type="predicted"/>
<reference evidence="1 2" key="1">
    <citation type="submission" date="2018-04" db="EMBL/GenBank/DDBJ databases">
        <title>Draft genome sequence of Pseudomonas syringae pv. actinidiae biovar 1 strains isolated from kiwifruit in Kagawa prefecture.</title>
        <authorList>
            <person name="Tabuchi M."/>
            <person name="Saito M."/>
            <person name="Fujiwara S."/>
            <person name="Sasa N."/>
            <person name="Akimitsu K."/>
            <person name="Gomi K."/>
            <person name="Konishi-Sugita S."/>
            <person name="Hamano K."/>
            <person name="Kataoka I."/>
        </authorList>
    </citation>
    <scope>NUCLEOTIDE SEQUENCE [LARGE SCALE GENOMIC DNA]</scope>
    <source>
        <strain evidence="1 2">MAFF212206</strain>
    </source>
</reference>
<dbReference type="EMBL" id="BGJZ01000013">
    <property type="protein sequence ID" value="GBH07069.1"/>
    <property type="molecule type" value="Genomic_DNA"/>
</dbReference>
<dbReference type="Proteomes" id="UP000247480">
    <property type="component" value="Unassembled WGS sequence"/>
</dbReference>
<comment type="caution">
    <text evidence="1">The sequence shown here is derived from an EMBL/GenBank/DDBJ whole genome shotgun (WGS) entry which is preliminary data.</text>
</comment>
<organism evidence="1 2">
    <name type="scientific">Pseudomonas syringae pv. actinidiae</name>
    <dbReference type="NCBI Taxonomy" id="103796"/>
    <lineage>
        <taxon>Bacteria</taxon>
        <taxon>Pseudomonadati</taxon>
        <taxon>Pseudomonadota</taxon>
        <taxon>Gammaproteobacteria</taxon>
        <taxon>Pseudomonadales</taxon>
        <taxon>Pseudomonadaceae</taxon>
        <taxon>Pseudomonas</taxon>
        <taxon>Pseudomonas syringae</taxon>
    </lineage>
</organism>
<dbReference type="AlphaFoldDB" id="A0A2V0Q3Q1"/>
<name>A0A2V0Q3Q1_PSESF</name>
<gene>
    <name evidence="1" type="ORF">KPSA1_00402</name>
</gene>
<accession>A0A2V0Q3Q1</accession>